<feature type="compositionally biased region" description="Polar residues" evidence="2">
    <location>
        <begin position="271"/>
        <end position="286"/>
    </location>
</feature>
<protein>
    <recommendedName>
        <fullName evidence="5">Nucleoporin NSP1-like C-terminal domain-containing protein</fullName>
    </recommendedName>
</protein>
<feature type="compositionally biased region" description="Gly residues" evidence="2">
    <location>
        <begin position="67"/>
        <end position="77"/>
    </location>
</feature>
<dbReference type="GeneID" id="9699740"/>
<evidence type="ECO:0000313" key="3">
    <source>
        <dbReference type="EMBL" id="ADM12671.2"/>
    </source>
</evidence>
<name>E0SA49_ENCIT</name>
<sequence>MNSNFFNQQNRDDNNQKNPFLNTPFGSQQNTFGSQMNKPNIFGSQPQQGAFGAQQPGGMFNPSSSTGFGGNGQGFGSQGFPNKQDQSIGFGSQQPQAQPTSLFGKPASIQPSGNTSIFGGQSTLQPSTDLFKPQTAVPPSSGVFGSHQASNTFGTQFQPQTSNIFGAQGAGVGQVTNPFTTSAQNSLSVGTQSAPSQGTESSGIGSISGVGTSQPLGGIPGLKPQATQAGGNNLQASNPFANTTSSMAPATGIQNNSPSFAAPMQAPHIGSNETFNSQASPSTPDTLGQALETKDSSSSGRKARTPASVFNQPVGEKGVSFIQMTLGEIIQQQTRKLEENIRVFKEKAKEVFEQDERIIRSLNNYKLIRNKIEEEERVIAETEENVDFFEKWLCSFQEEVPEGTGDELLTCIREFERVCDKYNKTIETLKDEEDEVMCLVNENYNLITTIEEKLELLEKY</sequence>
<feature type="compositionally biased region" description="Low complexity" evidence="2">
    <location>
        <begin position="196"/>
        <end position="214"/>
    </location>
</feature>
<feature type="compositionally biased region" description="Polar residues" evidence="2">
    <location>
        <begin position="147"/>
        <end position="157"/>
    </location>
</feature>
<feature type="compositionally biased region" description="Polar residues" evidence="2">
    <location>
        <begin position="19"/>
        <end position="38"/>
    </location>
</feature>
<feature type="compositionally biased region" description="Polar residues" evidence="2">
    <location>
        <begin position="81"/>
        <end position="101"/>
    </location>
</feature>
<feature type="compositionally biased region" description="Polar residues" evidence="2">
    <location>
        <begin position="109"/>
        <end position="128"/>
    </location>
</feature>
<dbReference type="EMBL" id="CP001952">
    <property type="protein sequence ID" value="ADM12671.2"/>
    <property type="molecule type" value="Genomic_DNA"/>
</dbReference>
<evidence type="ECO:0000256" key="2">
    <source>
        <dbReference type="SAM" id="MobiDB-lite"/>
    </source>
</evidence>
<evidence type="ECO:0008006" key="5">
    <source>
        <dbReference type="Google" id="ProtNLM"/>
    </source>
</evidence>
<keyword evidence="4" id="KW-1185">Reference proteome</keyword>
<dbReference type="RefSeq" id="XP_003074031.2">
    <property type="nucleotide sequence ID" value="XM_003073985.2"/>
</dbReference>
<feature type="compositionally biased region" description="Polar residues" evidence="2">
    <location>
        <begin position="183"/>
        <end position="195"/>
    </location>
</feature>
<reference evidence="3 4" key="2">
    <citation type="journal article" date="2012" name="Proc. Natl. Acad. Sci. U.S.A.">
        <title>Gain and loss of multiple functionally related, horizontally transferred genes in the reduced genomes of two microsporidian parasites.</title>
        <authorList>
            <person name="Pombert J.-F."/>
            <person name="Selman M."/>
            <person name="Burki F."/>
            <person name="Bardell F.T."/>
            <person name="Farinelli L."/>
            <person name="Solter L.F."/>
            <person name="Whitman D.W."/>
            <person name="Weiss L.M."/>
            <person name="Corradi N."/>
            <person name="Keeling P.J."/>
        </authorList>
    </citation>
    <scope>NUCLEOTIDE SEQUENCE [LARGE SCALE GENOMIC DNA]</scope>
    <source>
        <strain evidence="3 4">ATCC 50506</strain>
    </source>
</reference>
<dbReference type="Proteomes" id="UP000002313">
    <property type="component" value="Chromosome XI"/>
</dbReference>
<evidence type="ECO:0000256" key="1">
    <source>
        <dbReference type="SAM" id="Coils"/>
    </source>
</evidence>
<feature type="coiled-coil region" evidence="1">
    <location>
        <begin position="334"/>
        <end position="385"/>
    </location>
</feature>
<evidence type="ECO:0000313" key="4">
    <source>
        <dbReference type="Proteomes" id="UP000002313"/>
    </source>
</evidence>
<dbReference type="OrthoDB" id="2193331at2759"/>
<dbReference type="KEGG" id="ein:Eint_111720"/>
<feature type="region of interest" description="Disordered" evidence="2">
    <location>
        <begin position="183"/>
        <end position="310"/>
    </location>
</feature>
<feature type="region of interest" description="Disordered" evidence="2">
    <location>
        <begin position="1"/>
        <end position="157"/>
    </location>
</feature>
<feature type="compositionally biased region" description="Low complexity" evidence="2">
    <location>
        <begin position="42"/>
        <end position="66"/>
    </location>
</feature>
<dbReference type="HOGENOM" id="CLU_594507_0_0_1"/>
<feature type="compositionally biased region" description="Polar residues" evidence="2">
    <location>
        <begin position="225"/>
        <end position="259"/>
    </location>
</feature>
<organism evidence="3 4">
    <name type="scientific">Encephalitozoon intestinalis (strain ATCC 50506)</name>
    <name type="common">Microsporidian parasite</name>
    <name type="synonym">Septata intestinalis</name>
    <dbReference type="NCBI Taxonomy" id="876142"/>
    <lineage>
        <taxon>Eukaryota</taxon>
        <taxon>Fungi</taxon>
        <taxon>Fungi incertae sedis</taxon>
        <taxon>Microsporidia</taxon>
        <taxon>Unikaryonidae</taxon>
        <taxon>Encephalitozoon</taxon>
    </lineage>
</organism>
<dbReference type="AlphaFoldDB" id="E0SA49"/>
<keyword evidence="1" id="KW-0175">Coiled coil</keyword>
<gene>
    <name evidence="3" type="ORF">Eint_111720</name>
</gene>
<accession>E0SA49</accession>
<dbReference type="VEuPathDB" id="MicrosporidiaDB:Eint_111720"/>
<proteinExistence type="predicted"/>
<reference evidence="3 4" key="1">
    <citation type="journal article" date="2010" name="Nat. Commun.">
        <title>The complete sequence of the smallest known nuclear genome from the microsporidian Encephalitozoon intestinalis.</title>
        <authorList>
            <person name="Corradi N."/>
            <person name="Pombert J.-F."/>
            <person name="Farinelli L."/>
            <person name="Didier E.S."/>
            <person name="Keeling P.J."/>
        </authorList>
    </citation>
    <scope>NUCLEOTIDE SEQUENCE [LARGE SCALE GENOMIC DNA]</scope>
    <source>
        <strain evidence="3 4">ATCC 50506</strain>
    </source>
</reference>